<dbReference type="PANTHER" id="PTHR34222:SF97">
    <property type="entry name" value="CATALYTIC REGION, PUTATIVE-RELATED"/>
    <property type="match status" value="1"/>
</dbReference>
<dbReference type="Gramene" id="OIT31261">
    <property type="protein sequence ID" value="OIT31261"/>
    <property type="gene ID" value="A4A49_65891"/>
</dbReference>
<dbReference type="InterPro" id="IPR054722">
    <property type="entry name" value="PolX-like_BBD"/>
</dbReference>
<dbReference type="Pfam" id="PF22936">
    <property type="entry name" value="Pol_BBD"/>
    <property type="match status" value="1"/>
</dbReference>
<evidence type="ECO:0000313" key="2">
    <source>
        <dbReference type="EMBL" id="OIT31261.1"/>
    </source>
</evidence>
<evidence type="ECO:0000313" key="3">
    <source>
        <dbReference type="Proteomes" id="UP000187609"/>
    </source>
</evidence>
<keyword evidence="3" id="KW-1185">Reference proteome</keyword>
<dbReference type="Proteomes" id="UP000187609">
    <property type="component" value="Unassembled WGS sequence"/>
</dbReference>
<proteinExistence type="predicted"/>
<sequence>MLINEENQRRVFETNSYINVTNEVNDSTALISFRDNPPKFRFNNLYCEYCRNKGHTKKTCYKLAGYPSGFKGKRPQQYRQANMVVSDNNSGKGVAANEDNADKNLADFWIVDTGATDHMASNSEMLKTMTGLPNSKRGNMNLPNGKTIPVICKGSYNLINNDVIHDVLCVPDFKYNLLSLSKLTKELQCSVNFFPTFCVF</sequence>
<dbReference type="AlphaFoldDB" id="A0A314KPA3"/>
<dbReference type="PANTHER" id="PTHR34222">
    <property type="entry name" value="GAG_PRE-INTEGRS DOMAIN-CONTAINING PROTEIN"/>
    <property type="match status" value="1"/>
</dbReference>
<protein>
    <recommendedName>
        <fullName evidence="1">Retrovirus-related Pol polyprotein from transposon TNT 1-94-like beta-barrel domain-containing protein</fullName>
    </recommendedName>
</protein>
<feature type="domain" description="Retrovirus-related Pol polyprotein from transposon TNT 1-94-like beta-barrel" evidence="1">
    <location>
        <begin position="109"/>
        <end position="185"/>
    </location>
</feature>
<comment type="caution">
    <text evidence="2">The sequence shown here is derived from an EMBL/GenBank/DDBJ whole genome shotgun (WGS) entry which is preliminary data.</text>
</comment>
<reference evidence="2" key="1">
    <citation type="submission" date="2016-11" db="EMBL/GenBank/DDBJ databases">
        <title>The genome of Nicotiana attenuata.</title>
        <authorList>
            <person name="Xu S."/>
            <person name="Brockmoeller T."/>
            <person name="Gaquerel E."/>
            <person name="Navarro A."/>
            <person name="Kuhl H."/>
            <person name="Gase K."/>
            <person name="Ling Z."/>
            <person name="Zhou W."/>
            <person name="Kreitzer C."/>
            <person name="Stanke M."/>
            <person name="Tang H."/>
            <person name="Lyons E."/>
            <person name="Pandey P."/>
            <person name="Pandey S.P."/>
            <person name="Timmermann B."/>
            <person name="Baldwin I.T."/>
        </authorList>
    </citation>
    <scope>NUCLEOTIDE SEQUENCE [LARGE SCALE GENOMIC DNA]</scope>
    <source>
        <strain evidence="2">UT</strain>
    </source>
</reference>
<name>A0A314KPA3_NICAT</name>
<feature type="non-terminal residue" evidence="2">
    <location>
        <position position="200"/>
    </location>
</feature>
<organism evidence="2 3">
    <name type="scientific">Nicotiana attenuata</name>
    <name type="common">Coyote tobacco</name>
    <dbReference type="NCBI Taxonomy" id="49451"/>
    <lineage>
        <taxon>Eukaryota</taxon>
        <taxon>Viridiplantae</taxon>
        <taxon>Streptophyta</taxon>
        <taxon>Embryophyta</taxon>
        <taxon>Tracheophyta</taxon>
        <taxon>Spermatophyta</taxon>
        <taxon>Magnoliopsida</taxon>
        <taxon>eudicotyledons</taxon>
        <taxon>Gunneridae</taxon>
        <taxon>Pentapetalae</taxon>
        <taxon>asterids</taxon>
        <taxon>lamiids</taxon>
        <taxon>Solanales</taxon>
        <taxon>Solanaceae</taxon>
        <taxon>Nicotianoideae</taxon>
        <taxon>Nicotianeae</taxon>
        <taxon>Nicotiana</taxon>
    </lineage>
</organism>
<dbReference type="EMBL" id="MJEQ01001315">
    <property type="protein sequence ID" value="OIT31261.1"/>
    <property type="molecule type" value="Genomic_DNA"/>
</dbReference>
<evidence type="ECO:0000259" key="1">
    <source>
        <dbReference type="Pfam" id="PF22936"/>
    </source>
</evidence>
<gene>
    <name evidence="2" type="ORF">A4A49_65891</name>
</gene>
<accession>A0A314KPA3</accession>